<proteinExistence type="inferred from homology"/>
<dbReference type="InterPro" id="IPR029063">
    <property type="entry name" value="SAM-dependent_MTases_sf"/>
</dbReference>
<dbReference type="EMBL" id="VJWL01000001">
    <property type="protein sequence ID" value="TRW49816.1"/>
    <property type="molecule type" value="Genomic_DNA"/>
</dbReference>
<evidence type="ECO:0000256" key="4">
    <source>
        <dbReference type="ARBA" id="ARBA00022691"/>
    </source>
</evidence>
<accession>A0A552X4D6</accession>
<gene>
    <name evidence="5 6" type="primary">ubiG</name>
    <name evidence="6" type="ORF">FM042_02885</name>
</gene>
<name>A0A552X4D6_9GAMM</name>
<feature type="binding site" evidence="5">
    <location>
        <position position="62"/>
    </location>
    <ligand>
        <name>S-adenosyl-L-methionine</name>
        <dbReference type="ChEBI" id="CHEBI:59789"/>
    </ligand>
</feature>
<dbReference type="Pfam" id="PF13489">
    <property type="entry name" value="Methyltransf_23"/>
    <property type="match status" value="1"/>
</dbReference>
<dbReference type="GO" id="GO:0032259">
    <property type="term" value="P:methylation"/>
    <property type="evidence" value="ECO:0007669"/>
    <property type="project" value="UniProtKB-KW"/>
</dbReference>
<keyword evidence="3 5" id="KW-0831">Ubiquinone biosynthesis</keyword>
<dbReference type="NCBIfam" id="TIGR01983">
    <property type="entry name" value="UbiG"/>
    <property type="match status" value="1"/>
</dbReference>
<sequence length="246" mass="26984">MQDKARNSNVDPAEIEKFNNMASRWWDPDGDFRPLHQINPLRLEFIDLYGLGLAGKKVIDVGCGGGLLTEAMAKAGAQVTGIDMSPDALGVARLHALESELNIDYQQITAEDFAANHAGQFDVVTCMEMLEHVPDPAAVVQACAQLVKPGGRLVFSTLNRTLKAKLLGVIMAEYILRWVPKGTHDADKFIRPSELIRFAEQAGLKEIAATGIHYNPLVSQFFLSDRNLDVNYMIACERPAVSSTST</sequence>
<dbReference type="GO" id="GO:0010420">
    <property type="term" value="F:polyprenyldihydroxybenzoate methyltransferase activity"/>
    <property type="evidence" value="ECO:0007669"/>
    <property type="project" value="InterPro"/>
</dbReference>
<evidence type="ECO:0000256" key="1">
    <source>
        <dbReference type="ARBA" id="ARBA00022603"/>
    </source>
</evidence>
<dbReference type="RefSeq" id="WP_143234237.1">
    <property type="nucleotide sequence ID" value="NZ_VJWL01000001.1"/>
</dbReference>
<evidence type="ECO:0000256" key="3">
    <source>
        <dbReference type="ARBA" id="ARBA00022688"/>
    </source>
</evidence>
<dbReference type="GO" id="GO:0061542">
    <property type="term" value="F:3-demethylubiquinol 3-O-methyltransferase activity"/>
    <property type="evidence" value="ECO:0007669"/>
    <property type="project" value="UniProtKB-UniRule"/>
</dbReference>
<dbReference type="AlphaFoldDB" id="A0A552X4D6"/>
<comment type="similarity">
    <text evidence="5">Belongs to the methyltransferase superfamily. UbiG/COQ3 family.</text>
</comment>
<evidence type="ECO:0000313" key="6">
    <source>
        <dbReference type="EMBL" id="TRW49816.1"/>
    </source>
</evidence>
<dbReference type="CDD" id="cd02440">
    <property type="entry name" value="AdoMet_MTases"/>
    <property type="match status" value="1"/>
</dbReference>
<organism evidence="6 7">
    <name type="scientific">Aliidiomarina halalkaliphila</name>
    <dbReference type="NCBI Taxonomy" id="2593535"/>
    <lineage>
        <taxon>Bacteria</taxon>
        <taxon>Pseudomonadati</taxon>
        <taxon>Pseudomonadota</taxon>
        <taxon>Gammaproteobacteria</taxon>
        <taxon>Alteromonadales</taxon>
        <taxon>Idiomarinaceae</taxon>
        <taxon>Aliidiomarina</taxon>
    </lineage>
</organism>
<comment type="catalytic activity">
    <reaction evidence="5">
        <text>a 3-(all-trans-polyprenyl)benzene-1,2-diol + S-adenosyl-L-methionine = a 2-methoxy-6-(all-trans-polyprenyl)phenol + S-adenosyl-L-homocysteine + H(+)</text>
        <dbReference type="Rhea" id="RHEA:31411"/>
        <dbReference type="Rhea" id="RHEA-COMP:9550"/>
        <dbReference type="Rhea" id="RHEA-COMP:9551"/>
        <dbReference type="ChEBI" id="CHEBI:15378"/>
        <dbReference type="ChEBI" id="CHEBI:57856"/>
        <dbReference type="ChEBI" id="CHEBI:59789"/>
        <dbReference type="ChEBI" id="CHEBI:62729"/>
        <dbReference type="ChEBI" id="CHEBI:62731"/>
        <dbReference type="EC" id="2.1.1.222"/>
    </reaction>
</comment>
<dbReference type="GO" id="GO:0102208">
    <property type="term" value="F:2-polyprenyl-6-hydroxyphenol methylase activity"/>
    <property type="evidence" value="ECO:0007669"/>
    <property type="project" value="UniProtKB-EC"/>
</dbReference>
<dbReference type="PANTHER" id="PTHR43464:SF19">
    <property type="entry name" value="UBIQUINONE BIOSYNTHESIS O-METHYLTRANSFERASE, MITOCHONDRIAL"/>
    <property type="match status" value="1"/>
</dbReference>
<comment type="pathway">
    <text evidence="5">Cofactor biosynthesis; ubiquinone biosynthesis.</text>
</comment>
<feature type="binding site" evidence="5">
    <location>
        <position position="127"/>
    </location>
    <ligand>
        <name>S-adenosyl-L-methionine</name>
        <dbReference type="ChEBI" id="CHEBI:59789"/>
    </ligand>
</feature>
<dbReference type="UniPathway" id="UPA00232"/>
<dbReference type="InterPro" id="IPR010233">
    <property type="entry name" value="UbiG_MeTrfase"/>
</dbReference>
<reference evidence="6 7" key="1">
    <citation type="submission" date="2019-07" db="EMBL/GenBank/DDBJ databases">
        <authorList>
            <person name="Yang M."/>
            <person name="Zhao D."/>
            <person name="Xiang H."/>
        </authorList>
    </citation>
    <scope>NUCLEOTIDE SEQUENCE [LARGE SCALE GENOMIC DNA]</scope>
    <source>
        <strain evidence="6 7">IM1326</strain>
    </source>
</reference>
<dbReference type="HAMAP" id="MF_00472">
    <property type="entry name" value="UbiG"/>
    <property type="match status" value="1"/>
</dbReference>
<dbReference type="PANTHER" id="PTHR43464">
    <property type="entry name" value="METHYLTRANSFERASE"/>
    <property type="match status" value="1"/>
</dbReference>
<dbReference type="Gene3D" id="3.40.50.150">
    <property type="entry name" value="Vaccinia Virus protein VP39"/>
    <property type="match status" value="1"/>
</dbReference>
<feature type="binding site" evidence="5">
    <location>
        <position position="83"/>
    </location>
    <ligand>
        <name>S-adenosyl-L-methionine</name>
        <dbReference type="ChEBI" id="CHEBI:59789"/>
    </ligand>
</feature>
<protein>
    <recommendedName>
        <fullName evidence="5">Ubiquinone biosynthesis O-methyltransferase</fullName>
    </recommendedName>
    <alternativeName>
        <fullName evidence="5">2-polyprenyl-6-hydroxyphenol methylase</fullName>
        <ecNumber evidence="5">2.1.1.222</ecNumber>
    </alternativeName>
    <alternativeName>
        <fullName evidence="5">3-demethylubiquinone 3-O-methyltransferase</fullName>
        <ecNumber evidence="5">2.1.1.64</ecNumber>
    </alternativeName>
</protein>
<dbReference type="SUPFAM" id="SSF53335">
    <property type="entry name" value="S-adenosyl-L-methionine-dependent methyltransferases"/>
    <property type="match status" value="1"/>
</dbReference>
<keyword evidence="7" id="KW-1185">Reference proteome</keyword>
<dbReference type="OrthoDB" id="9801538at2"/>
<comment type="caution">
    <text evidence="6">The sequence shown here is derived from an EMBL/GenBank/DDBJ whole genome shotgun (WGS) entry which is preliminary data.</text>
</comment>
<dbReference type="EC" id="2.1.1.64" evidence="5"/>
<dbReference type="EC" id="2.1.1.222" evidence="5"/>
<evidence type="ECO:0000256" key="5">
    <source>
        <dbReference type="HAMAP-Rule" id="MF_00472"/>
    </source>
</evidence>
<keyword evidence="2 5" id="KW-0808">Transferase</keyword>
<feature type="binding site" evidence="5">
    <location>
        <position position="42"/>
    </location>
    <ligand>
        <name>S-adenosyl-L-methionine</name>
        <dbReference type="ChEBI" id="CHEBI:59789"/>
    </ligand>
</feature>
<keyword evidence="4 5" id="KW-0949">S-adenosyl-L-methionine</keyword>
<evidence type="ECO:0000313" key="7">
    <source>
        <dbReference type="Proteomes" id="UP000320359"/>
    </source>
</evidence>
<evidence type="ECO:0000256" key="2">
    <source>
        <dbReference type="ARBA" id="ARBA00022679"/>
    </source>
</evidence>
<dbReference type="FunFam" id="3.40.50.150:FF:000028">
    <property type="entry name" value="Ubiquinone biosynthesis O-methyltransferase"/>
    <property type="match status" value="1"/>
</dbReference>
<keyword evidence="1 5" id="KW-0489">Methyltransferase</keyword>
<dbReference type="Proteomes" id="UP000320359">
    <property type="component" value="Unassembled WGS sequence"/>
</dbReference>
<comment type="function">
    <text evidence="5">O-methyltransferase that catalyzes the 2 O-methylation steps in the ubiquinone biosynthetic pathway.</text>
</comment>
<comment type="catalytic activity">
    <reaction evidence="5">
        <text>a 3-demethylubiquinol + S-adenosyl-L-methionine = a ubiquinol + S-adenosyl-L-homocysteine + H(+)</text>
        <dbReference type="Rhea" id="RHEA:44380"/>
        <dbReference type="Rhea" id="RHEA-COMP:9566"/>
        <dbReference type="Rhea" id="RHEA-COMP:10914"/>
        <dbReference type="ChEBI" id="CHEBI:15378"/>
        <dbReference type="ChEBI" id="CHEBI:17976"/>
        <dbReference type="ChEBI" id="CHEBI:57856"/>
        <dbReference type="ChEBI" id="CHEBI:59789"/>
        <dbReference type="ChEBI" id="CHEBI:84422"/>
        <dbReference type="EC" id="2.1.1.64"/>
    </reaction>
</comment>